<feature type="region of interest" description="Disordered" evidence="8">
    <location>
        <begin position="324"/>
        <end position="354"/>
    </location>
</feature>
<comment type="function">
    <text evidence="1">Cytosolic CRABPs may regulate the access of retinoic acid to the nuclear retinoic acid receptors.</text>
</comment>
<evidence type="ECO:0000256" key="3">
    <source>
        <dbReference type="ARBA" id="ARBA00013592"/>
    </source>
</evidence>
<dbReference type="EMBL" id="JAOPHQ010005252">
    <property type="protein sequence ID" value="KAK0136065.1"/>
    <property type="molecule type" value="Genomic_DNA"/>
</dbReference>
<comment type="caution">
    <text evidence="10">The sequence shown here is derived from an EMBL/GenBank/DDBJ whole genome shotgun (WGS) entry which is preliminary data.</text>
</comment>
<evidence type="ECO:0000313" key="10">
    <source>
        <dbReference type="EMBL" id="KAK0136065.1"/>
    </source>
</evidence>
<dbReference type="InterPro" id="IPR031259">
    <property type="entry name" value="ILBP"/>
</dbReference>
<gene>
    <name evidence="10" type="primary">Usp40_1</name>
    <name evidence="10" type="ORF">N1851_028044</name>
</gene>
<dbReference type="GO" id="GO:0016918">
    <property type="term" value="F:retinal binding"/>
    <property type="evidence" value="ECO:0007669"/>
    <property type="project" value="UniProtKB-KW"/>
</dbReference>
<dbReference type="AlphaFoldDB" id="A0AA47M9D2"/>
<name>A0AA47M9D2_MERPO</name>
<dbReference type="InterPro" id="IPR057763">
    <property type="entry name" value="UBL_USP40"/>
</dbReference>
<dbReference type="PROSITE" id="PS00214">
    <property type="entry name" value="FABP"/>
    <property type="match status" value="1"/>
</dbReference>
<dbReference type="SUPFAM" id="SSF50814">
    <property type="entry name" value="Lipocalins"/>
    <property type="match status" value="1"/>
</dbReference>
<sequence>MDIIVEQTCTVKECLKAMLDAVGLEGDSWHLRILDWCYEVGEPLMDEDASLTELNISCGDSLVITPGQLPPKGYLNLSVWLLLGAGSDFASSTDGDFDHTNGGISEDMNAAGVPGATLRTLGKVEIPDEATLEDLKIQVLTLPALQCVCVPTPAFLRIWQLEGQRPTRILRGQQLTLRKLKVTSGTALCVQRLLSEEDLGLKEVLLRVQMAVPGEGRYFPSEELVWNAARDSSPGSLRSALAARYGLSPDALLLAKHQPDKHVWDAISSWSQQVSKRKKKKKTESLLGAPFHLKDGDTIGLKNLLVDSSRDFCTLDDLQGQQKLREEAEQRRKGAPSCEAAPERKASSSSKARKPEVALSINVGTFRYFFGPLKRLAAAGLHPPPPRVIWAGGRGLRRAVPGRLTQPATPACNNTLHPACNTTQQPAPSPPFILHLQRTNHVAIMVDAFCATWKLVDSQNFDEYMKELGVGFATRQVGNVTKPTIVISHEDERVVVKTQSTFKNTEVSGKLGEEFDETTADDRTVKSTFTMEGDNLVQVQKWDGKETKFVRELKDGKMVMTLTFGGVQAVRTYEKA</sequence>
<dbReference type="Pfam" id="PF25822">
    <property type="entry name" value="UBL_USP40"/>
    <property type="match status" value="1"/>
</dbReference>
<keyword evidence="11" id="KW-1185">Reference proteome</keyword>
<accession>A0AA47M9D2</accession>
<dbReference type="FunFam" id="2.40.128.20:FF:000001">
    <property type="entry name" value="Fatty acid-binding protein, adipocyte"/>
    <property type="match status" value="1"/>
</dbReference>
<keyword evidence="7" id="KW-0813">Transport</keyword>
<evidence type="ECO:0000259" key="9">
    <source>
        <dbReference type="PROSITE" id="PS00214"/>
    </source>
</evidence>
<evidence type="ECO:0000256" key="7">
    <source>
        <dbReference type="RuleBase" id="RU003696"/>
    </source>
</evidence>
<evidence type="ECO:0000256" key="8">
    <source>
        <dbReference type="SAM" id="MobiDB-lite"/>
    </source>
</evidence>
<evidence type="ECO:0000256" key="4">
    <source>
        <dbReference type="ARBA" id="ARBA00022893"/>
    </source>
</evidence>
<dbReference type="GO" id="GO:0016787">
    <property type="term" value="F:hydrolase activity"/>
    <property type="evidence" value="ECO:0007669"/>
    <property type="project" value="UniProtKB-KW"/>
</dbReference>
<proteinExistence type="inferred from homology"/>
<dbReference type="InterPro" id="IPR012674">
    <property type="entry name" value="Calycin"/>
</dbReference>
<dbReference type="Proteomes" id="UP001174136">
    <property type="component" value="Unassembled WGS sequence"/>
</dbReference>
<evidence type="ECO:0000256" key="5">
    <source>
        <dbReference type="ARBA" id="ARBA00023072"/>
    </source>
</evidence>
<dbReference type="Pfam" id="PF00061">
    <property type="entry name" value="Lipocalin"/>
    <property type="match status" value="1"/>
</dbReference>
<organism evidence="10 11">
    <name type="scientific">Merluccius polli</name>
    <name type="common">Benguela hake</name>
    <name type="synonym">Merluccius cadenati</name>
    <dbReference type="NCBI Taxonomy" id="89951"/>
    <lineage>
        <taxon>Eukaryota</taxon>
        <taxon>Metazoa</taxon>
        <taxon>Chordata</taxon>
        <taxon>Craniata</taxon>
        <taxon>Vertebrata</taxon>
        <taxon>Euteleostomi</taxon>
        <taxon>Actinopterygii</taxon>
        <taxon>Neopterygii</taxon>
        <taxon>Teleostei</taxon>
        <taxon>Neoteleostei</taxon>
        <taxon>Acanthomorphata</taxon>
        <taxon>Zeiogadaria</taxon>
        <taxon>Gadariae</taxon>
        <taxon>Gadiformes</taxon>
        <taxon>Gadoidei</taxon>
        <taxon>Merlucciidae</taxon>
        <taxon>Merluccius</taxon>
    </lineage>
</organism>
<evidence type="ECO:0000313" key="11">
    <source>
        <dbReference type="Proteomes" id="UP001174136"/>
    </source>
</evidence>
<evidence type="ECO:0000256" key="1">
    <source>
        <dbReference type="ARBA" id="ARBA00003699"/>
    </source>
</evidence>
<evidence type="ECO:0000256" key="6">
    <source>
        <dbReference type="ARBA" id="ARBA00030108"/>
    </source>
</evidence>
<dbReference type="CDD" id="cd19470">
    <property type="entry name" value="FABP7"/>
    <property type="match status" value="1"/>
</dbReference>
<comment type="similarity">
    <text evidence="2 7">Belongs to the calycin superfamily. Fatty-acid binding protein (FABP) family.</text>
</comment>
<keyword evidence="4" id="KW-0845">Vitamin A</keyword>
<protein>
    <recommendedName>
        <fullName evidence="3">Cellular retinoic acid-binding protein 1</fullName>
    </recommendedName>
    <alternativeName>
        <fullName evidence="6">Cellular retinoic acid-binding protein I</fullName>
    </alternativeName>
</protein>
<dbReference type="InterPro" id="IPR000566">
    <property type="entry name" value="Lipocln_cytosolic_FA-bd_dom"/>
</dbReference>
<reference evidence="10" key="1">
    <citation type="journal article" date="2023" name="Front. Mar. Sci.">
        <title>A new Merluccius polli reference genome to investigate the effects of global change in West African waters.</title>
        <authorList>
            <person name="Mateo J.L."/>
            <person name="Blanco-Fernandez C."/>
            <person name="Garcia-Vazquez E."/>
            <person name="Machado-Schiaffino G."/>
        </authorList>
    </citation>
    <scope>NUCLEOTIDE SEQUENCE</scope>
    <source>
        <strain evidence="10">C29</strain>
        <tissue evidence="10">Fin</tissue>
    </source>
</reference>
<dbReference type="Gene3D" id="2.40.128.20">
    <property type="match status" value="1"/>
</dbReference>
<evidence type="ECO:0000256" key="2">
    <source>
        <dbReference type="ARBA" id="ARBA00008390"/>
    </source>
</evidence>
<dbReference type="PANTHER" id="PTHR11955">
    <property type="entry name" value="FATTY ACID BINDING PROTEIN"/>
    <property type="match status" value="1"/>
</dbReference>
<dbReference type="InterPro" id="IPR000463">
    <property type="entry name" value="Fatty_acid-bd"/>
</dbReference>
<dbReference type="PRINTS" id="PR00178">
    <property type="entry name" value="FATTYACIDBP"/>
</dbReference>
<keyword evidence="10" id="KW-0378">Hydrolase</keyword>
<dbReference type="GO" id="GO:0019841">
    <property type="term" value="F:retinol binding"/>
    <property type="evidence" value="ECO:0007669"/>
    <property type="project" value="UniProtKB-KW"/>
</dbReference>
<keyword evidence="5" id="KW-0683">Retinol-binding</keyword>
<feature type="domain" description="Cytosolic fatty-acid binding proteins" evidence="9">
    <location>
        <begin position="451"/>
        <end position="468"/>
    </location>
</feature>